<protein>
    <submittedName>
        <fullName evidence="1">Uncharacterized protein</fullName>
    </submittedName>
</protein>
<evidence type="ECO:0000313" key="1">
    <source>
        <dbReference type="EMBL" id="KAI4861770.1"/>
    </source>
</evidence>
<reference evidence="1 2" key="1">
    <citation type="journal article" date="2022" name="New Phytol.">
        <title>Ecological generalism drives hyperdiversity of secondary metabolite gene clusters in xylarialean endophytes.</title>
        <authorList>
            <person name="Franco M.E.E."/>
            <person name="Wisecaver J.H."/>
            <person name="Arnold A.E."/>
            <person name="Ju Y.M."/>
            <person name="Slot J.C."/>
            <person name="Ahrendt S."/>
            <person name="Moore L.P."/>
            <person name="Eastman K.E."/>
            <person name="Scott K."/>
            <person name="Konkel Z."/>
            <person name="Mondo S.J."/>
            <person name="Kuo A."/>
            <person name="Hayes R.D."/>
            <person name="Haridas S."/>
            <person name="Andreopoulos B."/>
            <person name="Riley R."/>
            <person name="LaButti K."/>
            <person name="Pangilinan J."/>
            <person name="Lipzen A."/>
            <person name="Amirebrahimi M."/>
            <person name="Yan J."/>
            <person name="Adam C."/>
            <person name="Keymanesh K."/>
            <person name="Ng V."/>
            <person name="Louie K."/>
            <person name="Northen T."/>
            <person name="Drula E."/>
            <person name="Henrissat B."/>
            <person name="Hsieh H.M."/>
            <person name="Youens-Clark K."/>
            <person name="Lutzoni F."/>
            <person name="Miadlikowska J."/>
            <person name="Eastwood D.C."/>
            <person name="Hamelin R.C."/>
            <person name="Grigoriev I.V."/>
            <person name="U'Ren J.M."/>
        </authorList>
    </citation>
    <scope>NUCLEOTIDE SEQUENCE [LARGE SCALE GENOMIC DNA]</scope>
    <source>
        <strain evidence="1 2">CBS 119005</strain>
    </source>
</reference>
<comment type="caution">
    <text evidence="1">The sequence shown here is derived from an EMBL/GenBank/DDBJ whole genome shotgun (WGS) entry which is preliminary data.</text>
</comment>
<accession>A0ACB9YSN8</accession>
<dbReference type="Proteomes" id="UP001497700">
    <property type="component" value="Unassembled WGS sequence"/>
</dbReference>
<proteinExistence type="predicted"/>
<gene>
    <name evidence="1" type="ORF">F4820DRAFT_464422</name>
</gene>
<name>A0ACB9YSN8_9PEZI</name>
<evidence type="ECO:0000313" key="2">
    <source>
        <dbReference type="Proteomes" id="UP001497700"/>
    </source>
</evidence>
<keyword evidence="2" id="KW-1185">Reference proteome</keyword>
<dbReference type="EMBL" id="MU393542">
    <property type="protein sequence ID" value="KAI4861770.1"/>
    <property type="molecule type" value="Genomic_DNA"/>
</dbReference>
<organism evidence="1 2">
    <name type="scientific">Hypoxylon rubiginosum</name>
    <dbReference type="NCBI Taxonomy" id="110542"/>
    <lineage>
        <taxon>Eukaryota</taxon>
        <taxon>Fungi</taxon>
        <taxon>Dikarya</taxon>
        <taxon>Ascomycota</taxon>
        <taxon>Pezizomycotina</taxon>
        <taxon>Sordariomycetes</taxon>
        <taxon>Xylariomycetidae</taxon>
        <taxon>Xylariales</taxon>
        <taxon>Hypoxylaceae</taxon>
        <taxon>Hypoxylon</taxon>
    </lineage>
</organism>
<sequence>MNTAFNGQFPYPRDLKKNTDNPRHLTITNYAPFPPYYRLNLQQKAYKARDLLNATVAAFYRRDKDLSGRQRHAHEAFTSRFTDRQETYGRKPSPETTNALASAGDDVRYLARQLDDFFFFRQVIDHVHIKTGFDVVGRDPLRIDRRVEGETFRRAERNRSFVQIVINVGSHSDDRLYPLDAIVGQLMHEMVHAYLLVFACDCWRCGRDSLNTVGVEDDGHGPAFLMLHRLVLSEMRKWDASLKGLLADDCPGASVSRSALGRAVAAARSLDDRERQALNPVRSHTFANYLVRFSASGTSVLVNPTLLARQLEKEGALKSKKRVQKLREEWHVEAEEEEGGYDESDASSGKHSSASGRTGSDEDDRSSSYASDV</sequence>